<feature type="transmembrane region" description="Helical" evidence="5">
    <location>
        <begin position="218"/>
        <end position="238"/>
    </location>
</feature>
<feature type="transmembrane region" description="Helical" evidence="5">
    <location>
        <begin position="106"/>
        <end position="127"/>
    </location>
</feature>
<dbReference type="InterPro" id="IPR050524">
    <property type="entry name" value="APC_YAT"/>
</dbReference>
<evidence type="ECO:0000256" key="5">
    <source>
        <dbReference type="SAM" id="Phobius"/>
    </source>
</evidence>
<feature type="transmembrane region" description="Helical" evidence="5">
    <location>
        <begin position="432"/>
        <end position="454"/>
    </location>
</feature>
<dbReference type="Pfam" id="PF00324">
    <property type="entry name" value="AA_permease"/>
    <property type="match status" value="1"/>
</dbReference>
<feature type="transmembrane region" description="Helical" evidence="5">
    <location>
        <begin position="259"/>
        <end position="277"/>
    </location>
</feature>
<proteinExistence type="predicted"/>
<evidence type="ECO:0000256" key="2">
    <source>
        <dbReference type="ARBA" id="ARBA00022692"/>
    </source>
</evidence>
<evidence type="ECO:0000256" key="4">
    <source>
        <dbReference type="ARBA" id="ARBA00023136"/>
    </source>
</evidence>
<gene>
    <name evidence="7" type="ORF">BDY17DRAFT_245076</name>
</gene>
<keyword evidence="4 5" id="KW-0472">Membrane</keyword>
<feature type="domain" description="Amino acid permease/ SLC12A" evidence="6">
    <location>
        <begin position="25"/>
        <end position="490"/>
    </location>
</feature>
<dbReference type="PANTHER" id="PTHR43341">
    <property type="entry name" value="AMINO ACID PERMEASE"/>
    <property type="match status" value="1"/>
</dbReference>
<protein>
    <submittedName>
        <fullName evidence="7">Amino acid permease/ SLC12A domain-containing protein</fullName>
    </submittedName>
</protein>
<dbReference type="PANTHER" id="PTHR43341:SF6">
    <property type="entry name" value="AMINO ACID TRANSPORTER (EUROFUNG)"/>
    <property type="match status" value="1"/>
</dbReference>
<reference evidence="7" key="1">
    <citation type="journal article" date="2020" name="Stud. Mycol.">
        <title>101 Dothideomycetes genomes: a test case for predicting lifestyles and emergence of pathogens.</title>
        <authorList>
            <person name="Haridas S."/>
            <person name="Albert R."/>
            <person name="Binder M."/>
            <person name="Bloem J."/>
            <person name="Labutti K."/>
            <person name="Salamov A."/>
            <person name="Andreopoulos B."/>
            <person name="Baker S."/>
            <person name="Barry K."/>
            <person name="Bills G."/>
            <person name="Bluhm B."/>
            <person name="Cannon C."/>
            <person name="Castanera R."/>
            <person name="Culley D."/>
            <person name="Daum C."/>
            <person name="Ezra D."/>
            <person name="Gonzalez J."/>
            <person name="Henrissat B."/>
            <person name="Kuo A."/>
            <person name="Liang C."/>
            <person name="Lipzen A."/>
            <person name="Lutzoni F."/>
            <person name="Magnuson J."/>
            <person name="Mondo S."/>
            <person name="Nolan M."/>
            <person name="Ohm R."/>
            <person name="Pangilinan J."/>
            <person name="Park H.-J."/>
            <person name="Ramirez L."/>
            <person name="Alfaro M."/>
            <person name="Sun H."/>
            <person name="Tritt A."/>
            <person name="Yoshinaga Y."/>
            <person name="Zwiers L.-H."/>
            <person name="Turgeon B."/>
            <person name="Goodwin S."/>
            <person name="Spatafora J."/>
            <person name="Crous P."/>
            <person name="Grigoriev I."/>
        </authorList>
    </citation>
    <scope>NUCLEOTIDE SEQUENCE</scope>
    <source>
        <strain evidence="7">CBS 113389</strain>
    </source>
</reference>
<keyword evidence="3 5" id="KW-1133">Transmembrane helix</keyword>
<dbReference type="RefSeq" id="XP_033593104.1">
    <property type="nucleotide sequence ID" value="XM_033730600.1"/>
</dbReference>
<dbReference type="GO" id="GO:0016020">
    <property type="term" value="C:membrane"/>
    <property type="evidence" value="ECO:0007669"/>
    <property type="project" value="UniProtKB-SubCell"/>
</dbReference>
<dbReference type="InterPro" id="IPR004841">
    <property type="entry name" value="AA-permease/SLC12A_dom"/>
</dbReference>
<organism evidence="7 8">
    <name type="scientific">Neohortaea acidophila</name>
    <dbReference type="NCBI Taxonomy" id="245834"/>
    <lineage>
        <taxon>Eukaryota</taxon>
        <taxon>Fungi</taxon>
        <taxon>Dikarya</taxon>
        <taxon>Ascomycota</taxon>
        <taxon>Pezizomycotina</taxon>
        <taxon>Dothideomycetes</taxon>
        <taxon>Dothideomycetidae</taxon>
        <taxon>Mycosphaerellales</taxon>
        <taxon>Teratosphaeriaceae</taxon>
        <taxon>Neohortaea</taxon>
    </lineage>
</organism>
<dbReference type="PIRSF" id="PIRSF006060">
    <property type="entry name" value="AA_transporter"/>
    <property type="match status" value="1"/>
</dbReference>
<dbReference type="GeneID" id="54471602"/>
<evidence type="ECO:0000259" key="6">
    <source>
        <dbReference type="Pfam" id="PF00324"/>
    </source>
</evidence>
<feature type="transmembrane region" description="Helical" evidence="5">
    <location>
        <begin position="466"/>
        <end position="486"/>
    </location>
</feature>
<evidence type="ECO:0000313" key="8">
    <source>
        <dbReference type="Proteomes" id="UP000799767"/>
    </source>
</evidence>
<feature type="transmembrane region" description="Helical" evidence="5">
    <location>
        <begin position="319"/>
        <end position="341"/>
    </location>
</feature>
<feature type="transmembrane region" description="Helical" evidence="5">
    <location>
        <begin position="58"/>
        <end position="86"/>
    </location>
</feature>
<sequence length="546" mass="60358">MPDVQEGEVSDNADGLQRHLANRQIQLIAIGGSIGTALFVSIGGALEEGGPGSLFIAYTFYACVVALVNNCVAEMTVAFPVSGGFIRLAGHWVDDALGFMAGWNFFLYEALLIPFEITAFIAVAEYWGESVTNPGPQAGVIIGIIICYALINILAVKAYGEAEFWLSGGKVLLIFLLFSFTFVTMVGGNPQNDAYGFRYWEHGAAFKAFRSAGGLGKFQGWLAGLYSASFTIVGPEYISMVAAEARRPRIYIKTAFKTVYVRFGIFFIGGALAVGIVCDSNWPDFIARIQSGASSAAASPYVIAMQHMGIKGLPDLVNALMLTSIFSAGNTYTYCAVRNLYGLALEGRAPRFLAYTTRRGVPLFCFLVVMVFPFLSFLSVSKGSEQALVWLINITTAGGIIDYIVITITYIRFYKACQVQGLDRRTLPYTGWFQPYSAWIALFFEVIIVITFGYSSFLGGFSVTTFFTYYILVILDPILFIFWKVFKRTKWIKPEEVDLVWERPTIDAYEATFIDKPIGFWRELIQLFGLWKQPGGNDKRVASISN</sequence>
<name>A0A6A6Q2J7_9PEZI</name>
<evidence type="ECO:0000256" key="1">
    <source>
        <dbReference type="ARBA" id="ARBA00004141"/>
    </source>
</evidence>
<dbReference type="Proteomes" id="UP000799767">
    <property type="component" value="Unassembled WGS sequence"/>
</dbReference>
<keyword evidence="8" id="KW-1185">Reference proteome</keyword>
<dbReference type="GO" id="GO:0015171">
    <property type="term" value="F:amino acid transmembrane transporter activity"/>
    <property type="evidence" value="ECO:0007669"/>
    <property type="project" value="TreeGrafter"/>
</dbReference>
<dbReference type="Gene3D" id="1.20.1740.10">
    <property type="entry name" value="Amino acid/polyamine transporter I"/>
    <property type="match status" value="1"/>
</dbReference>
<dbReference type="OrthoDB" id="10062876at2759"/>
<feature type="transmembrane region" description="Helical" evidence="5">
    <location>
        <begin position="361"/>
        <end position="381"/>
    </location>
</feature>
<keyword evidence="2 5" id="KW-0812">Transmembrane</keyword>
<dbReference type="AlphaFoldDB" id="A0A6A6Q2J7"/>
<evidence type="ECO:0000313" key="7">
    <source>
        <dbReference type="EMBL" id="KAF2486535.1"/>
    </source>
</evidence>
<evidence type="ECO:0000256" key="3">
    <source>
        <dbReference type="ARBA" id="ARBA00022989"/>
    </source>
</evidence>
<feature type="transmembrane region" description="Helical" evidence="5">
    <location>
        <begin position="171"/>
        <end position="188"/>
    </location>
</feature>
<dbReference type="EMBL" id="MU001632">
    <property type="protein sequence ID" value="KAF2486535.1"/>
    <property type="molecule type" value="Genomic_DNA"/>
</dbReference>
<comment type="subcellular location">
    <subcellularLocation>
        <location evidence="1">Membrane</location>
        <topology evidence="1">Multi-pass membrane protein</topology>
    </subcellularLocation>
</comment>
<feature type="transmembrane region" description="Helical" evidence="5">
    <location>
        <begin position="387"/>
        <end position="411"/>
    </location>
</feature>
<feature type="transmembrane region" description="Helical" evidence="5">
    <location>
        <begin position="139"/>
        <end position="159"/>
    </location>
</feature>
<accession>A0A6A6Q2J7</accession>
<feature type="transmembrane region" description="Helical" evidence="5">
    <location>
        <begin position="27"/>
        <end position="46"/>
    </location>
</feature>